<proteinExistence type="predicted"/>
<evidence type="ECO:0000313" key="3">
    <source>
        <dbReference type="Proteomes" id="UP001165060"/>
    </source>
</evidence>
<feature type="compositionally biased region" description="Basic residues" evidence="1">
    <location>
        <begin position="111"/>
        <end position="120"/>
    </location>
</feature>
<dbReference type="EMBL" id="BRYB01001256">
    <property type="protein sequence ID" value="GMI21684.1"/>
    <property type="molecule type" value="Genomic_DNA"/>
</dbReference>
<feature type="compositionally biased region" description="Pro residues" evidence="1">
    <location>
        <begin position="1"/>
        <end position="11"/>
    </location>
</feature>
<evidence type="ECO:0000256" key="1">
    <source>
        <dbReference type="SAM" id="MobiDB-lite"/>
    </source>
</evidence>
<sequence length="362" mass="39264">MASPPPLPLPSIPSALLSPRHSVRPSSMERGNTPSSRPRPSSKLSWRDQSMSSEGPRPDTQTRQVLASFYDDAGPPKMSVSASMSSLDAKQASASEAPPAPSIMDMITPVKKGKRKKGAAKRKEGGEGLAGGSGFLDNYNPNYRASMVDKTSSSHSSPHAPSRSPAHASAAPAHSTSAEDALGTPPSSEFLDSFHFVSNMLHRTTQVSGAIPIHDDPALEAEQSTAMAKRNEQINELANNVEMNKVITQLRSISRQFEDIVHSVSGHRKELAKSIRQTNTTYVRLFERMLFIVLKLSRRKETDTEAHIAGLRDQISSLVLQNDLLQAQLLKLGDQNSALIGLNSSLRAEKESLEGQNSELEK</sequence>
<accession>A0ABQ6M8J3</accession>
<protein>
    <submittedName>
        <fullName evidence="2">Uncharacterized protein</fullName>
    </submittedName>
</protein>
<reference evidence="2 3" key="1">
    <citation type="journal article" date="2023" name="Commun. Biol.">
        <title>Genome analysis of Parmales, the sister group of diatoms, reveals the evolutionary specialization of diatoms from phago-mixotrophs to photoautotrophs.</title>
        <authorList>
            <person name="Ban H."/>
            <person name="Sato S."/>
            <person name="Yoshikawa S."/>
            <person name="Yamada K."/>
            <person name="Nakamura Y."/>
            <person name="Ichinomiya M."/>
            <person name="Sato N."/>
            <person name="Blanc-Mathieu R."/>
            <person name="Endo H."/>
            <person name="Kuwata A."/>
            <person name="Ogata H."/>
        </authorList>
    </citation>
    <scope>NUCLEOTIDE SEQUENCE [LARGE SCALE GENOMIC DNA]</scope>
</reference>
<feature type="compositionally biased region" description="Low complexity" evidence="1">
    <location>
        <begin position="153"/>
        <end position="178"/>
    </location>
</feature>
<feature type="compositionally biased region" description="Polar residues" evidence="1">
    <location>
        <begin position="43"/>
        <end position="65"/>
    </location>
</feature>
<feature type="region of interest" description="Disordered" evidence="1">
    <location>
        <begin position="1"/>
        <end position="185"/>
    </location>
</feature>
<comment type="caution">
    <text evidence="2">The sequence shown here is derived from an EMBL/GenBank/DDBJ whole genome shotgun (WGS) entry which is preliminary data.</text>
</comment>
<evidence type="ECO:0000313" key="2">
    <source>
        <dbReference type="EMBL" id="GMI21684.1"/>
    </source>
</evidence>
<dbReference type="Proteomes" id="UP001165060">
    <property type="component" value="Unassembled WGS sequence"/>
</dbReference>
<name>A0ABQ6M8J3_9STRA</name>
<organism evidence="2 3">
    <name type="scientific">Tetraparma gracilis</name>
    <dbReference type="NCBI Taxonomy" id="2962635"/>
    <lineage>
        <taxon>Eukaryota</taxon>
        <taxon>Sar</taxon>
        <taxon>Stramenopiles</taxon>
        <taxon>Ochrophyta</taxon>
        <taxon>Bolidophyceae</taxon>
        <taxon>Parmales</taxon>
        <taxon>Triparmaceae</taxon>
        <taxon>Tetraparma</taxon>
    </lineage>
</organism>
<keyword evidence="3" id="KW-1185">Reference proteome</keyword>
<gene>
    <name evidence="2" type="ORF">TeGR_g9565</name>
</gene>